<gene>
    <name evidence="8" type="ORF">UCRPA7_3398</name>
</gene>
<name>R8BPF7_PHAM7</name>
<evidence type="ECO:0000256" key="3">
    <source>
        <dbReference type="ARBA" id="ARBA00023015"/>
    </source>
</evidence>
<feature type="region of interest" description="Disordered" evidence="7">
    <location>
        <begin position="73"/>
        <end position="104"/>
    </location>
</feature>
<keyword evidence="2" id="KW-0862">Zinc</keyword>
<evidence type="ECO:0000256" key="6">
    <source>
        <dbReference type="ARBA" id="ARBA00023242"/>
    </source>
</evidence>
<evidence type="ECO:0000256" key="2">
    <source>
        <dbReference type="ARBA" id="ARBA00022833"/>
    </source>
</evidence>
<evidence type="ECO:0000256" key="5">
    <source>
        <dbReference type="ARBA" id="ARBA00023163"/>
    </source>
</evidence>
<evidence type="ECO:0000256" key="4">
    <source>
        <dbReference type="ARBA" id="ARBA00023125"/>
    </source>
</evidence>
<dbReference type="EMBL" id="KB933041">
    <property type="protein sequence ID" value="EOO01185.1"/>
    <property type="molecule type" value="Genomic_DNA"/>
</dbReference>
<dbReference type="PANTHER" id="PTHR31313">
    <property type="entry name" value="TY1 ENHANCER ACTIVATOR"/>
    <property type="match status" value="1"/>
</dbReference>
<keyword evidence="6" id="KW-0539">Nucleus</keyword>
<dbReference type="Proteomes" id="UP000014074">
    <property type="component" value="Unassembled WGS sequence"/>
</dbReference>
<reference evidence="9" key="1">
    <citation type="journal article" date="2013" name="Genome Announc.">
        <title>Draft genome sequence of the ascomycete Phaeoacremonium aleophilum strain UCR-PA7, a causal agent of the esca disease complex in grapevines.</title>
        <authorList>
            <person name="Blanco-Ulate B."/>
            <person name="Rolshausen P."/>
            <person name="Cantu D."/>
        </authorList>
    </citation>
    <scope>NUCLEOTIDE SEQUENCE [LARGE SCALE GENOMIC DNA]</scope>
    <source>
        <strain evidence="9">UCR-PA7</strain>
    </source>
</reference>
<dbReference type="PANTHER" id="PTHR31313:SF77">
    <property type="entry name" value="ZN(II)2CYS6 TRANSCRIPTION FACTOR (EUROFUNG)"/>
    <property type="match status" value="1"/>
</dbReference>
<organism evidence="8 9">
    <name type="scientific">Phaeoacremonium minimum (strain UCR-PA7)</name>
    <name type="common">Esca disease fungus</name>
    <name type="synonym">Togninia minima</name>
    <dbReference type="NCBI Taxonomy" id="1286976"/>
    <lineage>
        <taxon>Eukaryota</taxon>
        <taxon>Fungi</taxon>
        <taxon>Dikarya</taxon>
        <taxon>Ascomycota</taxon>
        <taxon>Pezizomycotina</taxon>
        <taxon>Sordariomycetes</taxon>
        <taxon>Sordariomycetidae</taxon>
        <taxon>Togniniales</taxon>
        <taxon>Togniniaceae</taxon>
        <taxon>Phaeoacremonium</taxon>
    </lineage>
</organism>
<accession>R8BPF7</accession>
<dbReference type="RefSeq" id="XP_007914163.1">
    <property type="nucleotide sequence ID" value="XM_007915972.1"/>
</dbReference>
<dbReference type="GO" id="GO:0046872">
    <property type="term" value="F:metal ion binding"/>
    <property type="evidence" value="ECO:0007669"/>
    <property type="project" value="UniProtKB-KW"/>
</dbReference>
<keyword evidence="4" id="KW-0238">DNA-binding</keyword>
<dbReference type="InterPro" id="IPR051615">
    <property type="entry name" value="Transcr_Regulatory_Elem"/>
</dbReference>
<dbReference type="AlphaFoldDB" id="R8BPF7"/>
<feature type="region of interest" description="Disordered" evidence="7">
    <location>
        <begin position="462"/>
        <end position="506"/>
    </location>
</feature>
<evidence type="ECO:0000313" key="9">
    <source>
        <dbReference type="Proteomes" id="UP000014074"/>
    </source>
</evidence>
<dbReference type="OrthoDB" id="2154091at2759"/>
<dbReference type="GeneID" id="19323742"/>
<dbReference type="GO" id="GO:0003677">
    <property type="term" value="F:DNA binding"/>
    <property type="evidence" value="ECO:0007669"/>
    <property type="project" value="UniProtKB-KW"/>
</dbReference>
<protein>
    <submittedName>
        <fullName evidence="8">Putative fungal specific transcription protein</fullName>
    </submittedName>
</protein>
<evidence type="ECO:0000256" key="1">
    <source>
        <dbReference type="ARBA" id="ARBA00022723"/>
    </source>
</evidence>
<dbReference type="eggNOG" id="ENOG502QV53">
    <property type="taxonomic scope" value="Eukaryota"/>
</dbReference>
<dbReference type="HOGENOM" id="CLU_483274_0_0_1"/>
<keyword evidence="3" id="KW-0805">Transcription regulation</keyword>
<feature type="compositionally biased region" description="Polar residues" evidence="7">
    <location>
        <begin position="475"/>
        <end position="485"/>
    </location>
</feature>
<evidence type="ECO:0000256" key="7">
    <source>
        <dbReference type="SAM" id="MobiDB-lite"/>
    </source>
</evidence>
<keyword evidence="5" id="KW-0804">Transcription</keyword>
<keyword evidence="1" id="KW-0479">Metal-binding</keyword>
<evidence type="ECO:0000313" key="8">
    <source>
        <dbReference type="EMBL" id="EOO01185.1"/>
    </source>
</evidence>
<keyword evidence="9" id="KW-1185">Reference proteome</keyword>
<proteinExistence type="predicted"/>
<dbReference type="KEGG" id="tmn:UCRPA7_3398"/>
<sequence>MSGMPGSSDAGASPVPAIRGLLELANAAGNMGGIVPNPAGWDWNAQPDSIPQGSMVHPGYVPGGAALPPAFNGNIPTPPQQQSVSGGVASCPSMELDDGMSPSESVDELVDQLSDRVGTLHIRPGGHIRFYGSTSNFNLLETPAADVSMNVHRTIRNDGPEHLDRLGLNKEVPPEVENHLMELYFTWQDPSFHVVDRKMYEEAKVTCVWSFYLGQPFRMSMKGVSLDKPGTKNGAEMPGQYNPNTSIQQSLSPMTEHIDDVCRYQVLLFEAMSPLRDTLYGSEITSKSALQELNHQTVTKLVDWKESLPTELRVDLGNREATYLPHVILLHMQYYQSIIYAHRPWMSNRHIQPQPPQGPGAGHARKMCMDAASSIAQLLRLYEERYTLRRMNIQAVAITFSAALLLVFATVSRYQPQREDEILADLSACFRALDELVPSWDTARRARDFLIRLQRHWERQARSNSLASGREETASTRSGFSVANNTRKRPRASIRPSDESPPVRFRAETASSLQGECWADGGNSTAVDFGMDLDFDWMLATSMEGMTGNWGNVFSVQSSHAMPS</sequence>
<dbReference type="CDD" id="cd12148">
    <property type="entry name" value="fungal_TF_MHR"/>
    <property type="match status" value="1"/>
</dbReference>